<dbReference type="PANTHER" id="PTHR24421">
    <property type="entry name" value="NITRATE/NITRITE SENSOR PROTEIN NARX-RELATED"/>
    <property type="match status" value="1"/>
</dbReference>
<dbReference type="Gene3D" id="1.20.5.1930">
    <property type="match status" value="1"/>
</dbReference>
<dbReference type="SUPFAM" id="SSF55874">
    <property type="entry name" value="ATPase domain of HSP90 chaperone/DNA topoisomerase II/histidine kinase"/>
    <property type="match status" value="1"/>
</dbReference>
<dbReference type="GO" id="GO:0016020">
    <property type="term" value="C:membrane"/>
    <property type="evidence" value="ECO:0007669"/>
    <property type="project" value="InterPro"/>
</dbReference>
<accession>A0A6J6SC12</accession>
<feature type="transmembrane region" description="Helical" evidence="9">
    <location>
        <begin position="106"/>
        <end position="123"/>
    </location>
</feature>
<dbReference type="InterPro" id="IPR050482">
    <property type="entry name" value="Sensor_HK_TwoCompSys"/>
</dbReference>
<dbReference type="Pfam" id="PF07730">
    <property type="entry name" value="HisKA_3"/>
    <property type="match status" value="1"/>
</dbReference>
<keyword evidence="6" id="KW-0418">Kinase</keyword>
<evidence type="ECO:0000256" key="4">
    <source>
        <dbReference type="ARBA" id="ARBA00022679"/>
    </source>
</evidence>
<dbReference type="EMBL" id="CAEZXR010000419">
    <property type="protein sequence ID" value="CAB4732366.1"/>
    <property type="molecule type" value="Genomic_DNA"/>
</dbReference>
<dbReference type="GO" id="GO:0005524">
    <property type="term" value="F:ATP binding"/>
    <property type="evidence" value="ECO:0007669"/>
    <property type="project" value="UniProtKB-KW"/>
</dbReference>
<dbReference type="Pfam" id="PF02518">
    <property type="entry name" value="HATPase_c"/>
    <property type="match status" value="1"/>
</dbReference>
<feature type="transmembrane region" description="Helical" evidence="9">
    <location>
        <begin position="143"/>
        <end position="165"/>
    </location>
</feature>
<feature type="domain" description="Histidine kinase/HSP90-like ATPase" evidence="10">
    <location>
        <begin position="313"/>
        <end position="406"/>
    </location>
</feature>
<feature type="transmembrane region" description="Helical" evidence="9">
    <location>
        <begin position="30"/>
        <end position="48"/>
    </location>
</feature>
<name>A0A6J6SC12_9ZZZZ</name>
<evidence type="ECO:0000313" key="12">
    <source>
        <dbReference type="EMBL" id="CAB4732366.1"/>
    </source>
</evidence>
<evidence type="ECO:0000259" key="11">
    <source>
        <dbReference type="Pfam" id="PF07730"/>
    </source>
</evidence>
<evidence type="ECO:0000256" key="8">
    <source>
        <dbReference type="SAM" id="MobiDB-lite"/>
    </source>
</evidence>
<keyword evidence="5" id="KW-0547">Nucleotide-binding</keyword>
<organism evidence="12">
    <name type="scientific">freshwater metagenome</name>
    <dbReference type="NCBI Taxonomy" id="449393"/>
    <lineage>
        <taxon>unclassified sequences</taxon>
        <taxon>metagenomes</taxon>
        <taxon>ecological metagenomes</taxon>
    </lineage>
</organism>
<keyword evidence="9" id="KW-0812">Transmembrane</keyword>
<dbReference type="InterPro" id="IPR036890">
    <property type="entry name" value="HATPase_C_sf"/>
</dbReference>
<evidence type="ECO:0000256" key="3">
    <source>
        <dbReference type="ARBA" id="ARBA00022553"/>
    </source>
</evidence>
<keyword evidence="9" id="KW-0472">Membrane</keyword>
<dbReference type="GO" id="GO:0046983">
    <property type="term" value="F:protein dimerization activity"/>
    <property type="evidence" value="ECO:0007669"/>
    <property type="project" value="InterPro"/>
</dbReference>
<dbReference type="InterPro" id="IPR011712">
    <property type="entry name" value="Sig_transdc_His_kin_sub3_dim/P"/>
</dbReference>
<evidence type="ECO:0000256" key="1">
    <source>
        <dbReference type="ARBA" id="ARBA00000085"/>
    </source>
</evidence>
<feature type="domain" description="Signal transduction histidine kinase subgroup 3 dimerisation and phosphoacceptor" evidence="11">
    <location>
        <begin position="204"/>
        <end position="267"/>
    </location>
</feature>
<dbReference type="GO" id="GO:0000155">
    <property type="term" value="F:phosphorelay sensor kinase activity"/>
    <property type="evidence" value="ECO:0007669"/>
    <property type="project" value="InterPro"/>
</dbReference>
<dbReference type="AlphaFoldDB" id="A0A6J6SC12"/>
<comment type="catalytic activity">
    <reaction evidence="1">
        <text>ATP + protein L-histidine = ADP + protein N-phospho-L-histidine.</text>
        <dbReference type="EC" id="2.7.13.3"/>
    </reaction>
</comment>
<evidence type="ECO:0000256" key="2">
    <source>
        <dbReference type="ARBA" id="ARBA00012438"/>
    </source>
</evidence>
<evidence type="ECO:0000256" key="5">
    <source>
        <dbReference type="ARBA" id="ARBA00022741"/>
    </source>
</evidence>
<proteinExistence type="predicted"/>
<dbReference type="PANTHER" id="PTHR24421:SF10">
    <property type="entry name" value="NITRATE_NITRITE SENSOR PROTEIN NARQ"/>
    <property type="match status" value="1"/>
</dbReference>
<keyword evidence="4" id="KW-0808">Transferase</keyword>
<dbReference type="CDD" id="cd16917">
    <property type="entry name" value="HATPase_UhpB-NarQ-NarX-like"/>
    <property type="match status" value="1"/>
</dbReference>
<feature type="region of interest" description="Disordered" evidence="8">
    <location>
        <begin position="351"/>
        <end position="376"/>
    </location>
</feature>
<dbReference type="Gene3D" id="3.30.565.10">
    <property type="entry name" value="Histidine kinase-like ATPase, C-terminal domain"/>
    <property type="match status" value="1"/>
</dbReference>
<dbReference type="EC" id="2.7.13.3" evidence="2"/>
<protein>
    <recommendedName>
        <fullName evidence="2">histidine kinase</fullName>
        <ecNumber evidence="2">2.7.13.3</ecNumber>
    </recommendedName>
</protein>
<evidence type="ECO:0000256" key="6">
    <source>
        <dbReference type="ARBA" id="ARBA00022777"/>
    </source>
</evidence>
<reference evidence="12" key="1">
    <citation type="submission" date="2020-05" db="EMBL/GenBank/DDBJ databases">
        <authorList>
            <person name="Chiriac C."/>
            <person name="Salcher M."/>
            <person name="Ghai R."/>
            <person name="Kavagutti S V."/>
        </authorList>
    </citation>
    <scope>NUCLEOTIDE SEQUENCE</scope>
</reference>
<sequence>MSERLRPGLPETVLAGVVVLMGLVDLLRTSISGGSLLVVIGVGAAVYLSRRSPDVALGIVWLVGALHVARGTPALSVELAVVVVAFGCARWGSPAVVVLSGLSIPAAAGIALALAYSSTYGYFSDIGAFRDLLDTAYRFSDAVLVGATLLGMLILALPWLAGLVLRYSDRATTSRTSQVAAEEGAALAVREREQAQEIARLREEQARMARDVHDVVGHSLAVILAQAESGQYLPDVDTAKLKATMENIATSARTSLQDVRQVLQTTQTSPPRAAGVGGLQSLVDGVRASGHEVVATEIGAPVPLPPELEQVAFRVLQEMLTNAIRHGRRDTPVLVERHWEGELRMEVRNVIAPSGPPSGPADETRPISLGDGGTGLVGMRRRLESVGGRLDVRRREEPTGATFTVTAWVPVRG</sequence>
<gene>
    <name evidence="12" type="ORF">UFOPK2579_02656</name>
</gene>
<evidence type="ECO:0000256" key="9">
    <source>
        <dbReference type="SAM" id="Phobius"/>
    </source>
</evidence>
<keyword evidence="3" id="KW-0597">Phosphoprotein</keyword>
<evidence type="ECO:0000259" key="10">
    <source>
        <dbReference type="Pfam" id="PF02518"/>
    </source>
</evidence>
<dbReference type="InterPro" id="IPR003594">
    <property type="entry name" value="HATPase_dom"/>
</dbReference>
<keyword evidence="7" id="KW-0067">ATP-binding</keyword>
<evidence type="ECO:0000256" key="7">
    <source>
        <dbReference type="ARBA" id="ARBA00022840"/>
    </source>
</evidence>
<keyword evidence="9" id="KW-1133">Transmembrane helix</keyword>